<gene>
    <name evidence="2" type="ORF">KDH_28260</name>
</gene>
<accession>A0ABQ6FSH4</accession>
<sequence>MGPRRYPTAFGGRSQEPDQGGVDGVIWERREDVSDDALEIDVEMIGAGQRHGLQACPEGISGGVVQAEQGALLC</sequence>
<comment type="caution">
    <text evidence="2">The sequence shown here is derived from an EMBL/GenBank/DDBJ whole genome shotgun (WGS) entry which is preliminary data.</text>
</comment>
<feature type="region of interest" description="Disordered" evidence="1">
    <location>
        <begin position="1"/>
        <end position="22"/>
    </location>
</feature>
<evidence type="ECO:0000256" key="1">
    <source>
        <dbReference type="SAM" id="MobiDB-lite"/>
    </source>
</evidence>
<reference evidence="2 3" key="1">
    <citation type="submission" date="2023-02" db="EMBL/GenBank/DDBJ databases">
        <title>Dictyobacter halimunensis sp. nov., a new member of the class Ktedonobacteria from forest soil in a geothermal area.</title>
        <authorList>
            <person name="Rachmania M.K."/>
            <person name="Ningsih F."/>
            <person name="Sakai Y."/>
            <person name="Yabe S."/>
            <person name="Yokota A."/>
            <person name="Sjamsuridzal W."/>
        </authorList>
    </citation>
    <scope>NUCLEOTIDE SEQUENCE [LARGE SCALE GENOMIC DNA]</scope>
    <source>
        <strain evidence="2 3">S3.2.2.5</strain>
    </source>
</reference>
<dbReference type="EMBL" id="BSRI01000001">
    <property type="protein sequence ID" value="GLV55982.1"/>
    <property type="molecule type" value="Genomic_DNA"/>
</dbReference>
<evidence type="ECO:0000313" key="3">
    <source>
        <dbReference type="Proteomes" id="UP001344906"/>
    </source>
</evidence>
<name>A0ABQ6FSH4_9CHLR</name>
<proteinExistence type="predicted"/>
<dbReference type="Proteomes" id="UP001344906">
    <property type="component" value="Unassembled WGS sequence"/>
</dbReference>
<organism evidence="2 3">
    <name type="scientific">Dictyobacter halimunensis</name>
    <dbReference type="NCBI Taxonomy" id="3026934"/>
    <lineage>
        <taxon>Bacteria</taxon>
        <taxon>Bacillati</taxon>
        <taxon>Chloroflexota</taxon>
        <taxon>Ktedonobacteria</taxon>
        <taxon>Ktedonobacterales</taxon>
        <taxon>Dictyobacteraceae</taxon>
        <taxon>Dictyobacter</taxon>
    </lineage>
</organism>
<keyword evidence="3" id="KW-1185">Reference proteome</keyword>
<evidence type="ECO:0000313" key="2">
    <source>
        <dbReference type="EMBL" id="GLV55982.1"/>
    </source>
</evidence>
<protein>
    <submittedName>
        <fullName evidence="2">Uncharacterized protein</fullName>
    </submittedName>
</protein>